<evidence type="ECO:0000313" key="11">
    <source>
        <dbReference type="Proteomes" id="UP001225356"/>
    </source>
</evidence>
<evidence type="ECO:0000259" key="9">
    <source>
        <dbReference type="PROSITE" id="PS51387"/>
    </source>
</evidence>
<dbReference type="InterPro" id="IPR016169">
    <property type="entry name" value="FAD-bd_PCMH_sub2"/>
</dbReference>
<evidence type="ECO:0000256" key="5">
    <source>
        <dbReference type="ARBA" id="ARBA00023002"/>
    </source>
</evidence>
<keyword evidence="6" id="KW-0408">Iron</keyword>
<keyword evidence="2" id="KW-0285">Flavoprotein</keyword>
<evidence type="ECO:0000256" key="6">
    <source>
        <dbReference type="ARBA" id="ARBA00023004"/>
    </source>
</evidence>
<dbReference type="InterPro" id="IPR016164">
    <property type="entry name" value="FAD-linked_Oxase-like_C"/>
</dbReference>
<dbReference type="PANTHER" id="PTHR11748:SF119">
    <property type="entry name" value="D-2-HYDROXYGLUTARATE DEHYDROGENASE"/>
    <property type="match status" value="1"/>
</dbReference>
<sequence length="966" mass="101239">MRDVDASSRSRAEYSSDASLYRVPPAAVVFPRDAEEIAAALALCRAEGVPLTARGAGTSIAGNAVGPGVLLDLSRHMGRLKSLDREARTAIVEPGIVLDTLQRRAAPYGLRFGPDPSTHSRCTIGGMIGNNACGSRALAYGRTADNVLALDVLTGGGERLSVGRDASGFPAGHGAEGFSAGHGVSGFPAGRGVDGSPTLVALQRVVRDNLAVIRTELGRFRRQISGYSLEHLLPERGFDVAKAMVGTEGTWGVVLEAEVLLVEAPARTVLVVLGYRDMATAADAVPALLPHRPVAIEGIDARIVDVVRTRRGAGSVPPLPAGAGWLMVELGGESEAELRAAAVALVADSGADDSLVVTNPAHAAAVWRIREDGAGLSARSAAGAPAHAGWEDAAVPPERLGAYLREFDALMTGHGLTGVPYGHFGDGCLHVRIDFPLDRPDGAKAFRGFVFDAARLVASYGGSMSGEHGDGRARGELLPLMYSPAALSAFAAAKAVFDPDGVLNPGVIVRPAAIDADLRLQPPPPPVRGTAFSYPEDGGDLTAAVHRCTGVARCRSDVADSGVMCPSYLATRDEKDSTRGRARVLQEAVNGALPGGLRAPEVREVLDLCLSCKGCRSDCPTGVDMATYKAEVLHQTYRRRPRPASHYTLGRLPRWARLAGLAPRAVNAMLRAPFVAALAKRLGGIDHRRSLPSFAERPFRRRRPERATATGTGTGTGTTTVAGTAPRVLLWVDTFTDCFSPEVALAAVRVLNRAGVEVAVPRASLCCGLTWISTGQLDTARRRLRRTVDALAGYAEEGTPIVALEPSCTAVLRSDAVELLGGDDRAAKLVAASVRTLAEFLTGLPGWTPPDLGGVEVLAQPHCHHHAVMGWDTDRELLARAGASVTSVGGCCGLAGNFGVERGHYEVSVAVAETQLLPAVRRAGKDTILLADGFSCRTQLDQLAGARAHHLAELLAGRPDDPDVTG</sequence>
<evidence type="ECO:0000256" key="1">
    <source>
        <dbReference type="ARBA" id="ARBA00001974"/>
    </source>
</evidence>
<dbReference type="Pfam" id="PF02913">
    <property type="entry name" value="FAD-oxidase_C"/>
    <property type="match status" value="1"/>
</dbReference>
<proteinExistence type="predicted"/>
<keyword evidence="11" id="KW-1185">Reference proteome</keyword>
<feature type="region of interest" description="Disordered" evidence="8">
    <location>
        <begin position="700"/>
        <end position="719"/>
    </location>
</feature>
<dbReference type="Pfam" id="PF01565">
    <property type="entry name" value="FAD_binding_4"/>
    <property type="match status" value="1"/>
</dbReference>
<dbReference type="Pfam" id="PF13183">
    <property type="entry name" value="Fer4_8"/>
    <property type="match status" value="1"/>
</dbReference>
<keyword evidence="4" id="KW-0274">FAD</keyword>
<keyword evidence="5" id="KW-0560">Oxidoreductase</keyword>
<dbReference type="InterPro" id="IPR017896">
    <property type="entry name" value="4Fe4S_Fe-S-bd"/>
</dbReference>
<keyword evidence="7" id="KW-0411">Iron-sulfur</keyword>
<dbReference type="SUPFAM" id="SSF46548">
    <property type="entry name" value="alpha-helical ferredoxin"/>
    <property type="match status" value="1"/>
</dbReference>
<dbReference type="Proteomes" id="UP001225356">
    <property type="component" value="Unassembled WGS sequence"/>
</dbReference>
<evidence type="ECO:0000256" key="4">
    <source>
        <dbReference type="ARBA" id="ARBA00022827"/>
    </source>
</evidence>
<reference evidence="10 11" key="1">
    <citation type="submission" date="2023-07" db="EMBL/GenBank/DDBJ databases">
        <title>Sequencing the genomes of 1000 actinobacteria strains.</title>
        <authorList>
            <person name="Klenk H.-P."/>
        </authorList>
    </citation>
    <scope>NUCLEOTIDE SEQUENCE [LARGE SCALE GENOMIC DNA]</scope>
    <source>
        <strain evidence="10 11">DSM 46740</strain>
    </source>
</reference>
<feature type="domain" description="FAD-binding PCMH-type" evidence="9">
    <location>
        <begin position="21"/>
        <end position="264"/>
    </location>
</feature>
<dbReference type="PROSITE" id="PS51387">
    <property type="entry name" value="FAD_PCMH"/>
    <property type="match status" value="1"/>
</dbReference>
<dbReference type="Gene3D" id="1.10.45.10">
    <property type="entry name" value="Vanillyl-alcohol Oxidase, Chain A, domain 4"/>
    <property type="match status" value="1"/>
</dbReference>
<evidence type="ECO:0000256" key="7">
    <source>
        <dbReference type="ARBA" id="ARBA00023014"/>
    </source>
</evidence>
<dbReference type="InterPro" id="IPR036318">
    <property type="entry name" value="FAD-bd_PCMH-like_sf"/>
</dbReference>
<organism evidence="10 11">
    <name type="scientific">Streptosporangium lutulentum</name>
    <dbReference type="NCBI Taxonomy" id="1461250"/>
    <lineage>
        <taxon>Bacteria</taxon>
        <taxon>Bacillati</taxon>
        <taxon>Actinomycetota</taxon>
        <taxon>Actinomycetes</taxon>
        <taxon>Streptosporangiales</taxon>
        <taxon>Streptosporangiaceae</taxon>
        <taxon>Streptosporangium</taxon>
    </lineage>
</organism>
<evidence type="ECO:0000256" key="8">
    <source>
        <dbReference type="SAM" id="MobiDB-lite"/>
    </source>
</evidence>
<dbReference type="SUPFAM" id="SSF56176">
    <property type="entry name" value="FAD-binding/transporter-associated domain-like"/>
    <property type="match status" value="1"/>
</dbReference>
<dbReference type="InterPro" id="IPR004113">
    <property type="entry name" value="FAD-bd_oxidored_4_C"/>
</dbReference>
<accession>A0ABT9QFJ7</accession>
<dbReference type="InterPro" id="IPR006094">
    <property type="entry name" value="Oxid_FAD_bind_N"/>
</dbReference>
<comment type="caution">
    <text evidence="10">The sequence shown here is derived from an EMBL/GenBank/DDBJ whole genome shotgun (WGS) entry which is preliminary data.</text>
</comment>
<dbReference type="RefSeq" id="WP_307561266.1">
    <property type="nucleotide sequence ID" value="NZ_JAUSQU010000001.1"/>
</dbReference>
<dbReference type="InterPro" id="IPR004017">
    <property type="entry name" value="Cys_rich_dom"/>
</dbReference>
<comment type="cofactor">
    <cofactor evidence="1">
        <name>FAD</name>
        <dbReference type="ChEBI" id="CHEBI:57692"/>
    </cofactor>
</comment>
<dbReference type="Gene3D" id="3.30.70.2740">
    <property type="match status" value="1"/>
</dbReference>
<feature type="compositionally biased region" description="Low complexity" evidence="8">
    <location>
        <begin position="707"/>
        <end position="719"/>
    </location>
</feature>
<dbReference type="PANTHER" id="PTHR11748">
    <property type="entry name" value="D-LACTATE DEHYDROGENASE"/>
    <property type="match status" value="1"/>
</dbReference>
<dbReference type="EMBL" id="JAUSQU010000001">
    <property type="protein sequence ID" value="MDP9845545.1"/>
    <property type="molecule type" value="Genomic_DNA"/>
</dbReference>
<dbReference type="InterPro" id="IPR016171">
    <property type="entry name" value="Vanillyl_alc_oxidase_C-sub2"/>
</dbReference>
<name>A0ABT9QFJ7_9ACTN</name>
<gene>
    <name evidence="10" type="ORF">J2853_004756</name>
</gene>
<dbReference type="SUPFAM" id="SSF55103">
    <property type="entry name" value="FAD-linked oxidases, C-terminal domain"/>
    <property type="match status" value="1"/>
</dbReference>
<dbReference type="Pfam" id="PF02754">
    <property type="entry name" value="CCG"/>
    <property type="match status" value="1"/>
</dbReference>
<dbReference type="InterPro" id="IPR017900">
    <property type="entry name" value="4Fe4S_Fe_S_CS"/>
</dbReference>
<evidence type="ECO:0000256" key="2">
    <source>
        <dbReference type="ARBA" id="ARBA00022630"/>
    </source>
</evidence>
<evidence type="ECO:0000256" key="3">
    <source>
        <dbReference type="ARBA" id="ARBA00022723"/>
    </source>
</evidence>
<dbReference type="PROSITE" id="PS00198">
    <property type="entry name" value="4FE4S_FER_1"/>
    <property type="match status" value="1"/>
</dbReference>
<keyword evidence="3" id="KW-0479">Metal-binding</keyword>
<dbReference type="Gene3D" id="3.30.465.10">
    <property type="match status" value="1"/>
</dbReference>
<protein>
    <submittedName>
        <fullName evidence="10">FAD/FMN-containing dehydrogenase/Fe-S oxidoreductase</fullName>
    </submittedName>
</protein>
<dbReference type="InterPro" id="IPR016166">
    <property type="entry name" value="FAD-bd_PCMH"/>
</dbReference>
<evidence type="ECO:0000313" key="10">
    <source>
        <dbReference type="EMBL" id="MDP9845545.1"/>
    </source>
</evidence>